<keyword evidence="5 6" id="KW-0472">Membrane</keyword>
<proteinExistence type="predicted"/>
<evidence type="ECO:0000256" key="3">
    <source>
        <dbReference type="ARBA" id="ARBA00022692"/>
    </source>
</evidence>
<feature type="transmembrane region" description="Helical" evidence="6">
    <location>
        <begin position="291"/>
        <end position="312"/>
    </location>
</feature>
<organism evidence="8 9">
    <name type="scientific">Streptomyces violascens</name>
    <dbReference type="NCBI Taxonomy" id="67381"/>
    <lineage>
        <taxon>Bacteria</taxon>
        <taxon>Bacillati</taxon>
        <taxon>Actinomycetota</taxon>
        <taxon>Actinomycetes</taxon>
        <taxon>Kitasatosporales</taxon>
        <taxon>Streptomycetaceae</taxon>
        <taxon>Streptomyces</taxon>
    </lineage>
</organism>
<keyword evidence="4 6" id="KW-1133">Transmembrane helix</keyword>
<reference evidence="8" key="1">
    <citation type="submission" date="2024-05" db="EMBL/GenBank/DDBJ databases">
        <title>Whole genome shotgun sequence of Streptomyces violascens NBRC 12920.</title>
        <authorList>
            <person name="Komaki H."/>
            <person name="Tamura T."/>
        </authorList>
    </citation>
    <scope>NUCLEOTIDE SEQUENCE</scope>
    <source>
        <strain evidence="8">NBRC 12920</strain>
    </source>
</reference>
<comment type="caution">
    <text evidence="8">The sequence shown here is derived from an EMBL/GenBank/DDBJ whole genome shotgun (WGS) entry which is preliminary data.</text>
</comment>
<feature type="transmembrane region" description="Helical" evidence="6">
    <location>
        <begin position="263"/>
        <end position="284"/>
    </location>
</feature>
<gene>
    <name evidence="8" type="ORF">Sviol_43100</name>
</gene>
<dbReference type="InterPro" id="IPR020846">
    <property type="entry name" value="MFS_dom"/>
</dbReference>
<evidence type="ECO:0000313" key="8">
    <source>
        <dbReference type="EMBL" id="GHI39902.1"/>
    </source>
</evidence>
<dbReference type="Proteomes" id="UP001050808">
    <property type="component" value="Unassembled WGS sequence"/>
</dbReference>
<keyword evidence="9" id="KW-1185">Reference proteome</keyword>
<keyword evidence="3 6" id="KW-0812">Transmembrane</keyword>
<feature type="transmembrane region" description="Helical" evidence="6">
    <location>
        <begin position="57"/>
        <end position="79"/>
    </location>
</feature>
<evidence type="ECO:0000256" key="5">
    <source>
        <dbReference type="ARBA" id="ARBA00023136"/>
    </source>
</evidence>
<dbReference type="InterPro" id="IPR036259">
    <property type="entry name" value="MFS_trans_sf"/>
</dbReference>
<evidence type="ECO:0000256" key="1">
    <source>
        <dbReference type="ARBA" id="ARBA00004651"/>
    </source>
</evidence>
<comment type="subcellular location">
    <subcellularLocation>
        <location evidence="1">Cell membrane</location>
        <topology evidence="1">Multi-pass membrane protein</topology>
    </subcellularLocation>
</comment>
<feature type="transmembrane region" description="Helical" evidence="6">
    <location>
        <begin position="384"/>
        <end position="401"/>
    </location>
</feature>
<dbReference type="PANTHER" id="PTHR23513:SF11">
    <property type="entry name" value="STAPHYLOFERRIN A TRANSPORTER"/>
    <property type="match status" value="1"/>
</dbReference>
<feature type="domain" description="Major facilitator superfamily (MFS) profile" evidence="7">
    <location>
        <begin position="171"/>
        <end position="412"/>
    </location>
</feature>
<name>A0ABQ3QRL4_9ACTN</name>
<dbReference type="EMBL" id="BNDY01000017">
    <property type="protein sequence ID" value="GHI39902.1"/>
    <property type="molecule type" value="Genomic_DNA"/>
</dbReference>
<feature type="transmembrane region" description="Helical" evidence="6">
    <location>
        <begin position="24"/>
        <end position="51"/>
    </location>
</feature>
<dbReference type="RefSeq" id="WP_189971185.1">
    <property type="nucleotide sequence ID" value="NZ_BMUA01000044.1"/>
</dbReference>
<dbReference type="Gene3D" id="1.20.1250.20">
    <property type="entry name" value="MFS general substrate transporter like domains"/>
    <property type="match status" value="1"/>
</dbReference>
<dbReference type="Pfam" id="PF07690">
    <property type="entry name" value="MFS_1"/>
    <property type="match status" value="1"/>
</dbReference>
<feature type="transmembrane region" description="Helical" evidence="6">
    <location>
        <begin position="180"/>
        <end position="200"/>
    </location>
</feature>
<evidence type="ECO:0000256" key="6">
    <source>
        <dbReference type="SAM" id="Phobius"/>
    </source>
</evidence>
<feature type="transmembrane region" description="Helical" evidence="6">
    <location>
        <begin position="229"/>
        <end position="251"/>
    </location>
</feature>
<evidence type="ECO:0000256" key="2">
    <source>
        <dbReference type="ARBA" id="ARBA00022475"/>
    </source>
</evidence>
<dbReference type="InterPro" id="IPR011701">
    <property type="entry name" value="MFS"/>
</dbReference>
<dbReference type="PANTHER" id="PTHR23513">
    <property type="entry name" value="INTEGRAL MEMBRANE EFFLUX PROTEIN-RELATED"/>
    <property type="match status" value="1"/>
</dbReference>
<evidence type="ECO:0000313" key="9">
    <source>
        <dbReference type="Proteomes" id="UP001050808"/>
    </source>
</evidence>
<dbReference type="CDD" id="cd06173">
    <property type="entry name" value="MFS_MefA_like"/>
    <property type="match status" value="1"/>
</dbReference>
<evidence type="ECO:0000259" key="7">
    <source>
        <dbReference type="PROSITE" id="PS50850"/>
    </source>
</evidence>
<dbReference type="SUPFAM" id="SSF103473">
    <property type="entry name" value="MFS general substrate transporter"/>
    <property type="match status" value="1"/>
</dbReference>
<sequence length="412" mass="42559">MVLANTNATPDTRGRPLRHRAFRWYLLGTSVSQLGNSVAPVALAFAVLSFSGSTYDLGLVLTARSVPLVVFLLIGGVVADRFPRTTVLIVANAGAGLTQGVSAFLLITGRAGIGALAGLAAFNGALGAFSLPAMRGIVPRLVQPHERQRANALLGLSRSSAQVLGPALSGAMFAVVGGGWAVAVDAVTFGFAVFCALMLPRTSAKPACGRRSPWADLREGWSTFRGIAWLWKAVCSLCVANLLVAGTWGVLGPAIAATTIGAGAWGLVLGARSVGLFLTTALVYRMRIARLLLVAQMGFAITALPLLALGLWPALPVLLATSFAAGLGSGVFSPVWQTLLQDQIPEHQLSRVSAYDDLGSSLAVPLGQVLAGPVAGALGEQPTAAWAGVVFLLAVLAPLASRSVREVRALNQ</sequence>
<accession>A0ABQ3QRL4</accession>
<evidence type="ECO:0000256" key="4">
    <source>
        <dbReference type="ARBA" id="ARBA00022989"/>
    </source>
</evidence>
<protein>
    <submittedName>
        <fullName evidence="8">MFS transporter</fullName>
    </submittedName>
</protein>
<dbReference type="PROSITE" id="PS50850">
    <property type="entry name" value="MFS"/>
    <property type="match status" value="1"/>
</dbReference>
<keyword evidence="2" id="KW-1003">Cell membrane</keyword>